<proteinExistence type="predicted"/>
<dbReference type="HOGENOM" id="CLU_035402_1_1_6"/>
<dbReference type="GO" id="GO:0008933">
    <property type="term" value="F:peptidoglycan lytic transglycosylase activity"/>
    <property type="evidence" value="ECO:0007669"/>
    <property type="project" value="TreeGrafter"/>
</dbReference>
<dbReference type="InterPro" id="IPR011757">
    <property type="entry name" value="Lytic_transglycosylase_MltB"/>
</dbReference>
<reference evidence="4 5" key="1">
    <citation type="submission" date="2006-02" db="EMBL/GenBank/DDBJ databases">
        <authorList>
            <person name="Waterbury J."/>
            <person name="Ferriera S."/>
            <person name="Johnson J."/>
            <person name="Kravitz S."/>
            <person name="Halpern A."/>
            <person name="Remington K."/>
            <person name="Beeson K."/>
            <person name="Tran B."/>
            <person name="Rogers Y.-H."/>
            <person name="Friedman R."/>
            <person name="Venter J.C."/>
        </authorList>
    </citation>
    <scope>NUCLEOTIDE SEQUENCE [LARGE SCALE GENOMIC DNA]</scope>
    <source>
        <strain evidence="4 5">Nb-231</strain>
    </source>
</reference>
<dbReference type="EMBL" id="AAOF01000001">
    <property type="protein sequence ID" value="EAR23309.1"/>
    <property type="molecule type" value="Genomic_DNA"/>
</dbReference>
<dbReference type="Gene3D" id="1.10.530.10">
    <property type="match status" value="1"/>
</dbReference>
<dbReference type="Proteomes" id="UP000003374">
    <property type="component" value="Unassembled WGS sequence"/>
</dbReference>
<evidence type="ECO:0000259" key="3">
    <source>
        <dbReference type="Pfam" id="PF13406"/>
    </source>
</evidence>
<feature type="chain" id="PRO_5002665284" evidence="2">
    <location>
        <begin position="30"/>
        <end position="337"/>
    </location>
</feature>
<evidence type="ECO:0000256" key="1">
    <source>
        <dbReference type="PIRSR" id="PIRSR611757-1"/>
    </source>
</evidence>
<dbReference type="GO" id="GO:0009253">
    <property type="term" value="P:peptidoglycan catabolic process"/>
    <property type="evidence" value="ECO:0007669"/>
    <property type="project" value="TreeGrafter"/>
</dbReference>
<accession>A4BLX1</accession>
<comment type="caution">
    <text evidence="4">The sequence shown here is derived from an EMBL/GenBank/DDBJ whole genome shotgun (WGS) entry which is preliminary data.</text>
</comment>
<dbReference type="Pfam" id="PF13406">
    <property type="entry name" value="SLT_2"/>
    <property type="match status" value="1"/>
</dbReference>
<dbReference type="InterPro" id="IPR023346">
    <property type="entry name" value="Lysozyme-like_dom_sf"/>
</dbReference>
<feature type="domain" description="Transglycosylase SLT" evidence="3">
    <location>
        <begin position="40"/>
        <end position="326"/>
    </location>
</feature>
<evidence type="ECO:0000313" key="5">
    <source>
        <dbReference type="Proteomes" id="UP000003374"/>
    </source>
</evidence>
<dbReference type="STRING" id="314278.NB231_15853"/>
<organism evidence="4 5">
    <name type="scientific">Nitrococcus mobilis Nb-231</name>
    <dbReference type="NCBI Taxonomy" id="314278"/>
    <lineage>
        <taxon>Bacteria</taxon>
        <taxon>Pseudomonadati</taxon>
        <taxon>Pseudomonadota</taxon>
        <taxon>Gammaproteobacteria</taxon>
        <taxon>Chromatiales</taxon>
        <taxon>Ectothiorhodospiraceae</taxon>
        <taxon>Nitrococcus</taxon>
    </lineage>
</organism>
<dbReference type="Gene3D" id="1.10.8.350">
    <property type="entry name" value="Bacterial muramidase"/>
    <property type="match status" value="1"/>
</dbReference>
<dbReference type="FunFam" id="1.10.8.350:FF:000001">
    <property type="entry name" value="Lytic murein transglycosylase B"/>
    <property type="match status" value="1"/>
</dbReference>
<dbReference type="InterPro" id="IPR031304">
    <property type="entry name" value="SLT_2"/>
</dbReference>
<dbReference type="PANTHER" id="PTHR30163:SF9">
    <property type="entry name" value="MEMBRANE-BOUND LYTIC MUREIN TRANSGLYCOSYLASE B"/>
    <property type="match status" value="1"/>
</dbReference>
<name>A4BLX1_9GAMM</name>
<protein>
    <submittedName>
        <fullName evidence="4">Lytic murein transglycosylase B</fullName>
    </submittedName>
</protein>
<feature type="signal peptide" evidence="2">
    <location>
        <begin position="1"/>
        <end position="29"/>
    </location>
</feature>
<evidence type="ECO:0000313" key="4">
    <source>
        <dbReference type="EMBL" id="EAR23309.1"/>
    </source>
</evidence>
<sequence length="337" mass="38355">MSIKKCYPHILNGLLSILLWAILVSIAHADTNTSDTKAFGRFADQMASRHGFDAREIEHLLAQSARQDDILTAIAKPAEALPWHRYRPIFLQQSRIRQGVTFWEQNQVVLERAAQQYGVPPQIIVAILGVETRYGRYRGKHRVIDALRTLAFDYPPRSKFFRSELEQYLLLSREEGFDPLQPKGSYAGAMGIPQFISSSYRVYAVDFNRDGHRDLWDQPEDAIGSVANYFRKHGWRHSENVAVPANVATELPRRQAARQLKADSSVAELRKRGVVPKHTLSAEQPAGLVILEGKEGPEYWVGLPNFYVITRYNHSALYAMAVYQLSRAISQRHETGR</sequence>
<keyword evidence="5" id="KW-1185">Reference proteome</keyword>
<feature type="active site" evidence="1">
    <location>
        <position position="131"/>
    </location>
</feature>
<dbReference type="SUPFAM" id="SSF53955">
    <property type="entry name" value="Lysozyme-like"/>
    <property type="match status" value="1"/>
</dbReference>
<dbReference type="InterPro" id="IPR043426">
    <property type="entry name" value="MltB-like"/>
</dbReference>
<keyword evidence="2" id="KW-0732">Signal</keyword>
<dbReference type="eggNOG" id="COG2951">
    <property type="taxonomic scope" value="Bacteria"/>
</dbReference>
<dbReference type="NCBIfam" id="TIGR02282">
    <property type="entry name" value="MltB"/>
    <property type="match status" value="1"/>
</dbReference>
<dbReference type="CDD" id="cd13399">
    <property type="entry name" value="Slt35-like"/>
    <property type="match status" value="1"/>
</dbReference>
<gene>
    <name evidence="4" type="ORF">NB231_15853</name>
</gene>
<dbReference type="AlphaFoldDB" id="A4BLX1"/>
<dbReference type="PANTHER" id="PTHR30163">
    <property type="entry name" value="MEMBRANE-BOUND LYTIC MUREIN TRANSGLYCOSYLASE B"/>
    <property type="match status" value="1"/>
</dbReference>
<evidence type="ECO:0000256" key="2">
    <source>
        <dbReference type="SAM" id="SignalP"/>
    </source>
</evidence>
<dbReference type="RefSeq" id="WP_005004440.1">
    <property type="nucleotide sequence ID" value="NZ_CH672427.1"/>
</dbReference>